<dbReference type="PANTHER" id="PTHR43434:SF1">
    <property type="entry name" value="PHOSPHOGLYCOLATE PHOSPHATASE"/>
    <property type="match status" value="1"/>
</dbReference>
<keyword evidence="2" id="KW-1185">Reference proteome</keyword>
<dbReference type="Proteomes" id="UP000602284">
    <property type="component" value="Unassembled WGS sequence"/>
</dbReference>
<protein>
    <submittedName>
        <fullName evidence="1">HAD hydrolase-like protein</fullName>
    </submittedName>
</protein>
<reference evidence="1 2" key="1">
    <citation type="submission" date="2021-01" db="EMBL/GenBank/DDBJ databases">
        <title>Tumebacillus sp. strain ITR2 16S ribosomal RNA gene Genome sequencing and assembly.</title>
        <authorList>
            <person name="Kang M."/>
        </authorList>
    </citation>
    <scope>NUCLEOTIDE SEQUENCE [LARGE SCALE GENOMIC DNA]</scope>
    <source>
        <strain evidence="1 2">ITR2</strain>
    </source>
</reference>
<dbReference type="Gene3D" id="3.40.50.1000">
    <property type="entry name" value="HAD superfamily/HAD-like"/>
    <property type="match status" value="1"/>
</dbReference>
<dbReference type="Pfam" id="PF13242">
    <property type="entry name" value="Hydrolase_like"/>
    <property type="match status" value="1"/>
</dbReference>
<name>A0ABS1JGI3_9BACL</name>
<comment type="caution">
    <text evidence="1">The sequence shown here is derived from an EMBL/GenBank/DDBJ whole genome shotgun (WGS) entry which is preliminary data.</text>
</comment>
<dbReference type="SUPFAM" id="SSF56784">
    <property type="entry name" value="HAD-like"/>
    <property type="match status" value="1"/>
</dbReference>
<dbReference type="InterPro" id="IPR050155">
    <property type="entry name" value="HAD-like_hydrolase_sf"/>
</dbReference>
<organism evidence="1 2">
    <name type="scientific">Tumebacillus amylolyticus</name>
    <dbReference type="NCBI Taxonomy" id="2801339"/>
    <lineage>
        <taxon>Bacteria</taxon>
        <taxon>Bacillati</taxon>
        <taxon>Bacillota</taxon>
        <taxon>Bacilli</taxon>
        <taxon>Bacillales</taxon>
        <taxon>Alicyclobacillaceae</taxon>
        <taxon>Tumebacillus</taxon>
    </lineage>
</organism>
<dbReference type="EMBL" id="JAEQNB010000010">
    <property type="protein sequence ID" value="MBL0389330.1"/>
    <property type="molecule type" value="Genomic_DNA"/>
</dbReference>
<evidence type="ECO:0000313" key="1">
    <source>
        <dbReference type="EMBL" id="MBL0389330.1"/>
    </source>
</evidence>
<dbReference type="PANTHER" id="PTHR43434">
    <property type="entry name" value="PHOSPHOGLYCOLATE PHOSPHATASE"/>
    <property type="match status" value="1"/>
</dbReference>
<gene>
    <name evidence="1" type="ORF">JJB07_22315</name>
</gene>
<evidence type="ECO:0000313" key="2">
    <source>
        <dbReference type="Proteomes" id="UP000602284"/>
    </source>
</evidence>
<dbReference type="Gene3D" id="1.10.150.240">
    <property type="entry name" value="Putative phosphatase, domain 2"/>
    <property type="match status" value="1"/>
</dbReference>
<dbReference type="RefSeq" id="WP_201638326.1">
    <property type="nucleotide sequence ID" value="NZ_JAEQNB010000010.1"/>
</dbReference>
<accession>A0ABS1JGI3</accession>
<dbReference type="InterPro" id="IPR023214">
    <property type="entry name" value="HAD_sf"/>
</dbReference>
<dbReference type="InterPro" id="IPR036412">
    <property type="entry name" value="HAD-like_sf"/>
</dbReference>
<proteinExistence type="predicted"/>
<sequence>MKLLLLWDIDGTLIHCRGCGKRAMEQAFQQIYGVEDAFRGIGMAGGLDLHFLEAAFSKHGLEVAGPAKLPDFFKLYYSELEREADTEDNILLQGVVSILERTEREPTWYNALGTGNLEQGARIKLDVHDLNRFFPVGGFCVEAVDRAVMLQQGVENASAHYGTPFAPEHVIVIGDTDRDIAAARAIGARVVAVATGGCTYESLEALQPDLLLRDLAQPQLLYDFLRQIV</sequence>
<dbReference type="InterPro" id="IPR023198">
    <property type="entry name" value="PGP-like_dom2"/>
</dbReference>